<evidence type="ECO:0000313" key="11">
    <source>
        <dbReference type="EMBL" id="QED25721.1"/>
    </source>
</evidence>
<evidence type="ECO:0000256" key="9">
    <source>
        <dbReference type="HAMAP-Rule" id="MF_00236"/>
    </source>
</evidence>
<evidence type="ECO:0000256" key="8">
    <source>
        <dbReference type="ARBA" id="ARBA00023136"/>
    </source>
</evidence>
<dbReference type="Proteomes" id="UP000321595">
    <property type="component" value="Chromosome"/>
</dbReference>
<dbReference type="GO" id="GO:0008320">
    <property type="term" value="F:protein transmembrane transporter activity"/>
    <property type="evidence" value="ECO:0007669"/>
    <property type="project" value="UniProtKB-UniRule"/>
</dbReference>
<keyword evidence="6 9" id="KW-1133">Transmembrane helix</keyword>
<evidence type="ECO:0000256" key="1">
    <source>
        <dbReference type="ARBA" id="ARBA00004162"/>
    </source>
</evidence>
<comment type="subcellular location">
    <subcellularLocation>
        <location evidence="1 9">Cell membrane</location>
        <topology evidence="1 9">Single-pass membrane protein</topology>
    </subcellularLocation>
</comment>
<keyword evidence="8 9" id="KW-0472">Membrane</keyword>
<comment type="subunit">
    <text evidence="9">Forms a complex with TatC.</text>
</comment>
<keyword evidence="3 9" id="KW-1003">Cell membrane</keyword>
<feature type="region of interest" description="Disordered" evidence="10">
    <location>
        <begin position="41"/>
        <end position="60"/>
    </location>
</feature>
<evidence type="ECO:0000313" key="12">
    <source>
        <dbReference type="Proteomes" id="UP000321595"/>
    </source>
</evidence>
<proteinExistence type="inferred from homology"/>
<dbReference type="GO" id="GO:0043953">
    <property type="term" value="P:protein transport by the Tat complex"/>
    <property type="evidence" value="ECO:0007669"/>
    <property type="project" value="UniProtKB-UniRule"/>
</dbReference>
<dbReference type="RefSeq" id="WP_146956546.1">
    <property type="nucleotide sequence ID" value="NZ_CP042467.1"/>
</dbReference>
<sequence>MFGLGTTELIIIMVILIMFFGLGKLPKVAKELGAGVRSFQKSLKGEEDEPEKTDKQKLEE</sequence>
<comment type="similarity">
    <text evidence="9">Belongs to the TatA/E family.</text>
</comment>
<evidence type="ECO:0000256" key="2">
    <source>
        <dbReference type="ARBA" id="ARBA00022448"/>
    </source>
</evidence>
<dbReference type="InterPro" id="IPR006312">
    <property type="entry name" value="TatA/E"/>
</dbReference>
<keyword evidence="5 9" id="KW-0653">Protein transport</keyword>
<dbReference type="PANTHER" id="PTHR42982">
    <property type="entry name" value="SEC-INDEPENDENT PROTEIN TRANSLOCASE PROTEIN TATA"/>
    <property type="match status" value="1"/>
</dbReference>
<feature type="transmembrane region" description="Helical" evidence="9">
    <location>
        <begin position="6"/>
        <end position="23"/>
    </location>
</feature>
<dbReference type="Gene3D" id="1.20.5.3310">
    <property type="match status" value="1"/>
</dbReference>
<evidence type="ECO:0000256" key="6">
    <source>
        <dbReference type="ARBA" id="ARBA00022989"/>
    </source>
</evidence>
<dbReference type="KEGG" id="bbae:FRD01_00270"/>
<dbReference type="OrthoDB" id="5520556at2"/>
<keyword evidence="4 9" id="KW-0812">Transmembrane</keyword>
<evidence type="ECO:0000256" key="4">
    <source>
        <dbReference type="ARBA" id="ARBA00022692"/>
    </source>
</evidence>
<dbReference type="Pfam" id="PF02416">
    <property type="entry name" value="TatA_B_E"/>
    <property type="match status" value="1"/>
</dbReference>
<dbReference type="PRINTS" id="PR01506">
    <property type="entry name" value="TATBPROTEIN"/>
</dbReference>
<accession>A0A5B8XKU5</accession>
<dbReference type="PANTHER" id="PTHR42982:SF1">
    <property type="entry name" value="SEC-INDEPENDENT PROTEIN TRANSLOCASE PROTEIN TATA"/>
    <property type="match status" value="1"/>
</dbReference>
<protein>
    <recommendedName>
        <fullName evidence="9">Sec-independent protein translocase protein TatA</fullName>
    </recommendedName>
</protein>
<keyword evidence="2 9" id="KW-0813">Transport</keyword>
<keyword evidence="7 9" id="KW-0811">Translocation</keyword>
<comment type="function">
    <text evidence="9">Part of the twin-arginine translocation (Tat) system that transports large folded proteins containing a characteristic twin-arginine motif in their signal peptide across membranes. TatA could form the protein-conducting channel of the Tat system.</text>
</comment>
<evidence type="ECO:0000256" key="7">
    <source>
        <dbReference type="ARBA" id="ARBA00023010"/>
    </source>
</evidence>
<gene>
    <name evidence="9" type="primary">tatA</name>
    <name evidence="11" type="ORF">FRD01_00270</name>
</gene>
<evidence type="ECO:0000256" key="5">
    <source>
        <dbReference type="ARBA" id="ARBA00022927"/>
    </source>
</evidence>
<dbReference type="EMBL" id="CP042467">
    <property type="protein sequence ID" value="QED25721.1"/>
    <property type="molecule type" value="Genomic_DNA"/>
</dbReference>
<dbReference type="HAMAP" id="MF_00236">
    <property type="entry name" value="TatA_E"/>
    <property type="match status" value="1"/>
</dbReference>
<dbReference type="InterPro" id="IPR003369">
    <property type="entry name" value="TatA/B/E"/>
</dbReference>
<keyword evidence="12" id="KW-1185">Reference proteome</keyword>
<evidence type="ECO:0000256" key="10">
    <source>
        <dbReference type="SAM" id="MobiDB-lite"/>
    </source>
</evidence>
<evidence type="ECO:0000256" key="3">
    <source>
        <dbReference type="ARBA" id="ARBA00022475"/>
    </source>
</evidence>
<reference evidence="11 12" key="1">
    <citation type="submission" date="2019-08" db="EMBL/GenBank/DDBJ databases">
        <authorList>
            <person name="Liang Q."/>
        </authorList>
    </citation>
    <scope>NUCLEOTIDE SEQUENCE [LARGE SCALE GENOMIC DNA]</scope>
    <source>
        <strain evidence="11 12">V1718</strain>
    </source>
</reference>
<dbReference type="GO" id="GO:0033281">
    <property type="term" value="C:TAT protein transport complex"/>
    <property type="evidence" value="ECO:0007669"/>
    <property type="project" value="UniProtKB-UniRule"/>
</dbReference>
<organism evidence="11 12">
    <name type="scientific">Microvenator marinus</name>
    <dbReference type="NCBI Taxonomy" id="2600177"/>
    <lineage>
        <taxon>Bacteria</taxon>
        <taxon>Deltaproteobacteria</taxon>
        <taxon>Bradymonadales</taxon>
        <taxon>Microvenatoraceae</taxon>
        <taxon>Microvenator</taxon>
    </lineage>
</organism>
<name>A0A5B8XKU5_9DELT</name>
<dbReference type="AlphaFoldDB" id="A0A5B8XKU5"/>